<accession>A0A3B0V3S9</accession>
<dbReference type="Pfam" id="PF12836">
    <property type="entry name" value="HHH_3"/>
    <property type="match status" value="1"/>
</dbReference>
<evidence type="ECO:0008006" key="2">
    <source>
        <dbReference type="Google" id="ProtNLM"/>
    </source>
</evidence>
<dbReference type="SUPFAM" id="SSF47781">
    <property type="entry name" value="RuvA domain 2-like"/>
    <property type="match status" value="1"/>
</dbReference>
<proteinExistence type="predicted"/>
<dbReference type="InterPro" id="IPR010994">
    <property type="entry name" value="RuvA_2-like"/>
</dbReference>
<dbReference type="AlphaFoldDB" id="A0A3B0V3S9"/>
<gene>
    <name evidence="1" type="ORF">MNBD_DELTA04-289</name>
</gene>
<organism evidence="1">
    <name type="scientific">hydrothermal vent metagenome</name>
    <dbReference type="NCBI Taxonomy" id="652676"/>
    <lineage>
        <taxon>unclassified sequences</taxon>
        <taxon>metagenomes</taxon>
        <taxon>ecological metagenomes</taxon>
    </lineage>
</organism>
<evidence type="ECO:0000313" key="1">
    <source>
        <dbReference type="EMBL" id="VAW38198.1"/>
    </source>
</evidence>
<sequence>MNPVRPEAGKDKQLLVLLILGVLILGAPLYTQPFARETVKKYCWLQLAGAGLYRLPLSRGKQDPGRRLQSLLGGRKIRPEILGLLQPGRVVALRRDKKGNLQPARISPRPAFLLGLPFPINRADVAELTLLLGIGPHLAGKIAAFRHRHGPFRGAKMLISVPGIGPRLASRLAPLLSFD</sequence>
<dbReference type="EMBL" id="UOEY01000056">
    <property type="protein sequence ID" value="VAW38198.1"/>
    <property type="molecule type" value="Genomic_DNA"/>
</dbReference>
<reference evidence="1" key="1">
    <citation type="submission" date="2018-06" db="EMBL/GenBank/DDBJ databases">
        <authorList>
            <person name="Zhirakovskaya E."/>
        </authorList>
    </citation>
    <scope>NUCLEOTIDE SEQUENCE</scope>
</reference>
<dbReference type="Gene3D" id="1.10.150.320">
    <property type="entry name" value="Photosystem II 12 kDa extrinsic protein"/>
    <property type="match status" value="1"/>
</dbReference>
<protein>
    <recommendedName>
        <fullName evidence="2">Helix-hairpin-helix domain-containing protein</fullName>
    </recommendedName>
</protein>
<name>A0A3B0V3S9_9ZZZZ</name>